<keyword evidence="7" id="KW-0206">Cytoskeleton</keyword>
<dbReference type="eggNOG" id="KOG0246">
    <property type="taxonomic scope" value="Eukaryota"/>
</dbReference>
<keyword evidence="10" id="KW-0175">Coiled coil</keyword>
<keyword evidence="3 9" id="KW-0493">Microtubule</keyword>
<evidence type="ECO:0000256" key="9">
    <source>
        <dbReference type="RuleBase" id="RU000394"/>
    </source>
</evidence>
<dbReference type="GO" id="GO:0007018">
    <property type="term" value="P:microtubule-based movement"/>
    <property type="evidence" value="ECO:0007669"/>
    <property type="project" value="InterPro"/>
</dbReference>
<keyword evidence="4 8" id="KW-0547">Nucleotide-binding</keyword>
<dbReference type="InterPro" id="IPR027417">
    <property type="entry name" value="P-loop_NTPase"/>
</dbReference>
<evidence type="ECO:0000256" key="6">
    <source>
        <dbReference type="ARBA" id="ARBA00023175"/>
    </source>
</evidence>
<dbReference type="InterPro" id="IPR019821">
    <property type="entry name" value="Kinesin_motor_CS"/>
</dbReference>
<evidence type="ECO:0000256" key="8">
    <source>
        <dbReference type="PROSITE-ProRule" id="PRU00283"/>
    </source>
</evidence>
<dbReference type="SMART" id="SM00129">
    <property type="entry name" value="KISc"/>
    <property type="match status" value="1"/>
</dbReference>
<evidence type="ECO:0000256" key="7">
    <source>
        <dbReference type="ARBA" id="ARBA00023212"/>
    </source>
</evidence>
<name>A0A0L0HMY5_SPIPD</name>
<dbReference type="PANTHER" id="PTHR47971:SF8">
    <property type="entry name" value="KINESIN-LIKE PROTEIN"/>
    <property type="match status" value="1"/>
</dbReference>
<feature type="region of interest" description="Disordered" evidence="11">
    <location>
        <begin position="348"/>
        <end position="367"/>
    </location>
</feature>
<evidence type="ECO:0000256" key="10">
    <source>
        <dbReference type="SAM" id="Coils"/>
    </source>
</evidence>
<dbReference type="EMBL" id="KQ257452">
    <property type="protein sequence ID" value="KND02781.1"/>
    <property type="molecule type" value="Genomic_DNA"/>
</dbReference>
<dbReference type="InterPro" id="IPR036961">
    <property type="entry name" value="Kinesin_motor_dom_sf"/>
</dbReference>
<keyword evidence="14" id="KW-1185">Reference proteome</keyword>
<evidence type="ECO:0000256" key="1">
    <source>
        <dbReference type="ARBA" id="ARBA00004245"/>
    </source>
</evidence>
<accession>A0A0L0HMY5</accession>
<feature type="binding site" evidence="8">
    <location>
        <begin position="105"/>
        <end position="112"/>
    </location>
    <ligand>
        <name>ATP</name>
        <dbReference type="ChEBI" id="CHEBI:30616"/>
    </ligand>
</feature>
<protein>
    <recommendedName>
        <fullName evidence="9">Kinesin-like protein</fullName>
    </recommendedName>
</protein>
<dbReference type="Proteomes" id="UP000053201">
    <property type="component" value="Unassembled WGS sequence"/>
</dbReference>
<feature type="coiled-coil region" evidence="10">
    <location>
        <begin position="294"/>
        <end position="328"/>
    </location>
</feature>
<dbReference type="GO" id="GO:0005524">
    <property type="term" value="F:ATP binding"/>
    <property type="evidence" value="ECO:0007669"/>
    <property type="project" value="UniProtKB-UniRule"/>
</dbReference>
<dbReference type="PRINTS" id="PR00380">
    <property type="entry name" value="KINESINHEAVY"/>
</dbReference>
<comment type="similarity">
    <text evidence="8 9">Belongs to the TRAFAC class myosin-kinesin ATPase superfamily. Kinesin family.</text>
</comment>
<dbReference type="Pfam" id="PF00225">
    <property type="entry name" value="Kinesin"/>
    <property type="match status" value="2"/>
</dbReference>
<evidence type="ECO:0000259" key="12">
    <source>
        <dbReference type="PROSITE" id="PS50067"/>
    </source>
</evidence>
<dbReference type="GO" id="GO:0003777">
    <property type="term" value="F:microtubule motor activity"/>
    <property type="evidence" value="ECO:0007669"/>
    <property type="project" value="InterPro"/>
</dbReference>
<feature type="domain" description="Kinesin motor" evidence="12">
    <location>
        <begin position="14"/>
        <end position="449"/>
    </location>
</feature>
<evidence type="ECO:0000256" key="2">
    <source>
        <dbReference type="ARBA" id="ARBA00022490"/>
    </source>
</evidence>
<dbReference type="InterPro" id="IPR001752">
    <property type="entry name" value="Kinesin_motor_dom"/>
</dbReference>
<keyword evidence="5 8" id="KW-0067">ATP-binding</keyword>
<dbReference type="AlphaFoldDB" id="A0A0L0HMY5"/>
<sequence length="461" mass="50598">MAKQHQVDLSPDGAVRVFVRWRPLTKIEISQNSAAVSYEVKEEDEASYVVDVTGKVNNRLRKWSGGGFAGVLRDKDDNASTFAATVEPILLRVMEGGTGSCFCYGHTGSGKTHTVLGYGEEFGLYYRAATRVAEMLKAINHKEGTDLAINVRFSELYNGKVYDLLKQRAECHVRQDADGKVHIRSQTEKFADGRVRVRPLHAVTCRDAEEVAKAVVMGTGLRTAGVSTLHDQSSRSHAIIEMEIVTKEVMEAREAVLQAESELVPVGKRCTDIKIEEQSKMYVNVDGEWKITGVQIDQARIDAAEAELKVFEERVKAAEERAERASRNGGHPCVGGTLVFVDLAGAEHGADEGKMPGRSQTAQERREGRQINTELLALKEVIRARAQSLCNGAQGQRIPFRTCSLTMVLRRYLIANDCACVMIANTSPSVEHTVKTINTLQYAALVTASSSKAKKNNVTSG</sequence>
<dbReference type="GO" id="GO:0005874">
    <property type="term" value="C:microtubule"/>
    <property type="evidence" value="ECO:0007669"/>
    <property type="project" value="UniProtKB-KW"/>
</dbReference>
<comment type="subcellular location">
    <subcellularLocation>
        <location evidence="1">Cytoplasm</location>
        <location evidence="1">Cytoskeleton</location>
    </subcellularLocation>
</comment>
<dbReference type="GO" id="GO:0008017">
    <property type="term" value="F:microtubule binding"/>
    <property type="evidence" value="ECO:0007669"/>
    <property type="project" value="InterPro"/>
</dbReference>
<keyword evidence="2" id="KW-0963">Cytoplasm</keyword>
<evidence type="ECO:0000256" key="3">
    <source>
        <dbReference type="ARBA" id="ARBA00022701"/>
    </source>
</evidence>
<dbReference type="VEuPathDB" id="FungiDB:SPPG_01862"/>
<dbReference type="PANTHER" id="PTHR47971">
    <property type="entry name" value="KINESIN-RELATED PROTEIN 6"/>
    <property type="match status" value="1"/>
</dbReference>
<dbReference type="PROSITE" id="PS00411">
    <property type="entry name" value="KINESIN_MOTOR_1"/>
    <property type="match status" value="1"/>
</dbReference>
<reference evidence="13 14" key="1">
    <citation type="submission" date="2009-08" db="EMBL/GenBank/DDBJ databases">
        <title>The Genome Sequence of Spizellomyces punctatus strain DAOM BR117.</title>
        <authorList>
            <consortium name="The Broad Institute Genome Sequencing Platform"/>
            <person name="Russ C."/>
            <person name="Cuomo C."/>
            <person name="Shea T."/>
            <person name="Young S.K."/>
            <person name="Zeng Q."/>
            <person name="Koehrsen M."/>
            <person name="Haas B."/>
            <person name="Borodovsky M."/>
            <person name="Guigo R."/>
            <person name="Alvarado L."/>
            <person name="Berlin A."/>
            <person name="Bochicchio J."/>
            <person name="Borenstein D."/>
            <person name="Chapman S."/>
            <person name="Chen Z."/>
            <person name="Engels R."/>
            <person name="Freedman E."/>
            <person name="Gellesch M."/>
            <person name="Goldberg J."/>
            <person name="Griggs A."/>
            <person name="Gujja S."/>
            <person name="Heiman D."/>
            <person name="Hepburn T."/>
            <person name="Howarth C."/>
            <person name="Jen D."/>
            <person name="Larson L."/>
            <person name="Lewis B."/>
            <person name="Mehta T."/>
            <person name="Park D."/>
            <person name="Pearson M."/>
            <person name="Roberts A."/>
            <person name="Saif S."/>
            <person name="Shenoy N."/>
            <person name="Sisk P."/>
            <person name="Stolte C."/>
            <person name="Sykes S."/>
            <person name="Thomson T."/>
            <person name="Walk T."/>
            <person name="White J."/>
            <person name="Yandava C."/>
            <person name="Burger G."/>
            <person name="Gray M.W."/>
            <person name="Holland P.W.H."/>
            <person name="King N."/>
            <person name="Lang F.B.F."/>
            <person name="Roger A.J."/>
            <person name="Ruiz-Trillo I."/>
            <person name="Lander E."/>
            <person name="Nusbaum C."/>
        </authorList>
    </citation>
    <scope>NUCLEOTIDE SEQUENCE [LARGE SCALE GENOMIC DNA]</scope>
    <source>
        <strain evidence="13 14">DAOM BR117</strain>
    </source>
</reference>
<dbReference type="OMA" id="CKCHIRE"/>
<dbReference type="Gene3D" id="3.40.850.10">
    <property type="entry name" value="Kinesin motor domain"/>
    <property type="match status" value="1"/>
</dbReference>
<dbReference type="OrthoDB" id="3176171at2759"/>
<dbReference type="SUPFAM" id="SSF52540">
    <property type="entry name" value="P-loop containing nucleoside triphosphate hydrolases"/>
    <property type="match status" value="1"/>
</dbReference>
<evidence type="ECO:0000313" key="14">
    <source>
        <dbReference type="Proteomes" id="UP000053201"/>
    </source>
</evidence>
<evidence type="ECO:0000313" key="13">
    <source>
        <dbReference type="EMBL" id="KND02781.1"/>
    </source>
</evidence>
<dbReference type="GO" id="GO:0007019">
    <property type="term" value="P:microtubule depolymerization"/>
    <property type="evidence" value="ECO:0007669"/>
    <property type="project" value="TreeGrafter"/>
</dbReference>
<evidence type="ECO:0000256" key="4">
    <source>
        <dbReference type="ARBA" id="ARBA00022741"/>
    </source>
</evidence>
<gene>
    <name evidence="13" type="ORF">SPPG_01862</name>
</gene>
<keyword evidence="6 8" id="KW-0505">Motor protein</keyword>
<dbReference type="InterPro" id="IPR027640">
    <property type="entry name" value="Kinesin-like_fam"/>
</dbReference>
<dbReference type="InParanoid" id="A0A0L0HMY5"/>
<organism evidence="13 14">
    <name type="scientific">Spizellomyces punctatus (strain DAOM BR117)</name>
    <dbReference type="NCBI Taxonomy" id="645134"/>
    <lineage>
        <taxon>Eukaryota</taxon>
        <taxon>Fungi</taxon>
        <taxon>Fungi incertae sedis</taxon>
        <taxon>Chytridiomycota</taxon>
        <taxon>Chytridiomycota incertae sedis</taxon>
        <taxon>Chytridiomycetes</taxon>
        <taxon>Spizellomycetales</taxon>
        <taxon>Spizellomycetaceae</taxon>
        <taxon>Spizellomyces</taxon>
    </lineage>
</organism>
<dbReference type="GeneID" id="27685498"/>
<evidence type="ECO:0000256" key="11">
    <source>
        <dbReference type="SAM" id="MobiDB-lite"/>
    </source>
</evidence>
<proteinExistence type="inferred from homology"/>
<dbReference type="STRING" id="645134.A0A0L0HMY5"/>
<evidence type="ECO:0000256" key="5">
    <source>
        <dbReference type="ARBA" id="ARBA00022840"/>
    </source>
</evidence>
<dbReference type="PROSITE" id="PS50067">
    <property type="entry name" value="KINESIN_MOTOR_2"/>
    <property type="match status" value="1"/>
</dbReference>
<dbReference type="RefSeq" id="XP_016610820.1">
    <property type="nucleotide sequence ID" value="XM_016750174.1"/>
</dbReference>